<feature type="compositionally biased region" description="Polar residues" evidence="1">
    <location>
        <begin position="14"/>
        <end position="41"/>
    </location>
</feature>
<organism evidence="2 3">
    <name type="scientific">Smittium culicis</name>
    <dbReference type="NCBI Taxonomy" id="133412"/>
    <lineage>
        <taxon>Eukaryota</taxon>
        <taxon>Fungi</taxon>
        <taxon>Fungi incertae sedis</taxon>
        <taxon>Zoopagomycota</taxon>
        <taxon>Kickxellomycotina</taxon>
        <taxon>Harpellomycetes</taxon>
        <taxon>Harpellales</taxon>
        <taxon>Legeriomycetaceae</taxon>
        <taxon>Smittium</taxon>
    </lineage>
</organism>
<reference evidence="3" key="1">
    <citation type="submission" date="2017-01" db="EMBL/GenBank/DDBJ databases">
        <authorList>
            <person name="Wang Y."/>
            <person name="White M."/>
            <person name="Kvist S."/>
            <person name="Moncalvo J.-M."/>
        </authorList>
    </citation>
    <scope>NUCLEOTIDE SEQUENCE [LARGE SCALE GENOMIC DNA]</scope>
    <source>
        <strain evidence="3">ID-206-W2</strain>
    </source>
</reference>
<evidence type="ECO:0000256" key="1">
    <source>
        <dbReference type="SAM" id="MobiDB-lite"/>
    </source>
</evidence>
<dbReference type="EMBL" id="LSSM01000410">
    <property type="protein sequence ID" value="OMJ29008.1"/>
    <property type="molecule type" value="Genomic_DNA"/>
</dbReference>
<proteinExistence type="predicted"/>
<keyword evidence="3" id="KW-1185">Reference proteome</keyword>
<evidence type="ECO:0000313" key="2">
    <source>
        <dbReference type="EMBL" id="OMJ29008.1"/>
    </source>
</evidence>
<dbReference type="Proteomes" id="UP000187429">
    <property type="component" value="Unassembled WGS sequence"/>
</dbReference>
<name>A0A1R1YQ40_9FUNG</name>
<comment type="caution">
    <text evidence="2">The sequence shown here is derived from an EMBL/GenBank/DDBJ whole genome shotgun (WGS) entry which is preliminary data.</text>
</comment>
<accession>A0A1R1YQ40</accession>
<evidence type="ECO:0000313" key="3">
    <source>
        <dbReference type="Proteomes" id="UP000187429"/>
    </source>
</evidence>
<dbReference type="AlphaFoldDB" id="A0A1R1YQ40"/>
<gene>
    <name evidence="2" type="ORF">AYI69_g1501</name>
</gene>
<feature type="region of interest" description="Disordered" evidence="1">
    <location>
        <begin position="1"/>
        <end position="69"/>
    </location>
</feature>
<dbReference type="OrthoDB" id="10398938at2759"/>
<sequence length="102" mass="11002">MVQPLRMPSLESDWPNNSESQTGALNHNTGHPVMENSNMVPGSSMHVGKATTSSKSDNGDTKSGKRKISALQKQGVVIDGLEDQRSIIKARGFTDNAIRIIV</sequence>
<protein>
    <submittedName>
        <fullName evidence="2">Uncharacterized protein</fullName>
    </submittedName>
</protein>